<gene>
    <name evidence="2" type="primary">LOC104713436</name>
</gene>
<sequence>MKPHGSMKLIKQCMERFEALLIRSLSSIHAMNHQCVSFLAGKRRGMDELEYEPEETSIPIPVQEFHQTQQFAPPNVNTSVAHGPSSHIAQHYDCNKEKVLVPPNGLSSPVRRTFQEFNLCEAKSGNQNPNSTGEELSY</sequence>
<evidence type="ECO:0000313" key="1">
    <source>
        <dbReference type="Proteomes" id="UP000694864"/>
    </source>
</evidence>
<accession>A0ABM0TNA4</accession>
<dbReference type="Proteomes" id="UP000694864">
    <property type="component" value="Chromosome 9"/>
</dbReference>
<proteinExistence type="predicted"/>
<name>A0ABM0TNA4_CAMSA</name>
<reference evidence="1" key="1">
    <citation type="journal article" date="2014" name="Nat. Commun.">
        <title>The emerging biofuel crop Camelina sativa retains a highly undifferentiated hexaploid genome structure.</title>
        <authorList>
            <person name="Kagale S."/>
            <person name="Koh C."/>
            <person name="Nixon J."/>
            <person name="Bollina V."/>
            <person name="Clarke W.E."/>
            <person name="Tuteja R."/>
            <person name="Spillane C."/>
            <person name="Robinson S.J."/>
            <person name="Links M.G."/>
            <person name="Clarke C."/>
            <person name="Higgins E.E."/>
            <person name="Huebert T."/>
            <person name="Sharpe A.G."/>
            <person name="Parkin I.A."/>
        </authorList>
    </citation>
    <scope>NUCLEOTIDE SEQUENCE [LARGE SCALE GENOMIC DNA]</scope>
    <source>
        <strain evidence="1">cv. DH55</strain>
    </source>
</reference>
<dbReference type="GeneID" id="104713436"/>
<keyword evidence="1" id="KW-1185">Reference proteome</keyword>
<dbReference type="RefSeq" id="XP_010428848.1">
    <property type="nucleotide sequence ID" value="XM_010430546.2"/>
</dbReference>
<organism evidence="1 2">
    <name type="scientific">Camelina sativa</name>
    <name type="common">False flax</name>
    <name type="synonym">Myagrum sativum</name>
    <dbReference type="NCBI Taxonomy" id="90675"/>
    <lineage>
        <taxon>Eukaryota</taxon>
        <taxon>Viridiplantae</taxon>
        <taxon>Streptophyta</taxon>
        <taxon>Embryophyta</taxon>
        <taxon>Tracheophyta</taxon>
        <taxon>Spermatophyta</taxon>
        <taxon>Magnoliopsida</taxon>
        <taxon>eudicotyledons</taxon>
        <taxon>Gunneridae</taxon>
        <taxon>Pentapetalae</taxon>
        <taxon>rosids</taxon>
        <taxon>malvids</taxon>
        <taxon>Brassicales</taxon>
        <taxon>Brassicaceae</taxon>
        <taxon>Camelineae</taxon>
        <taxon>Camelina</taxon>
    </lineage>
</organism>
<reference evidence="2" key="2">
    <citation type="submission" date="2025-08" db="UniProtKB">
        <authorList>
            <consortium name="RefSeq"/>
        </authorList>
    </citation>
    <scope>IDENTIFICATION</scope>
    <source>
        <tissue evidence="2">Leaf</tissue>
    </source>
</reference>
<evidence type="ECO:0000313" key="2">
    <source>
        <dbReference type="RefSeq" id="XP_010428848.1"/>
    </source>
</evidence>
<protein>
    <submittedName>
        <fullName evidence="2">Uncharacterized protein LOC104713436</fullName>
    </submittedName>
</protein>